<dbReference type="RefSeq" id="WP_158296356.1">
    <property type="nucleotide sequence ID" value="NZ_CP035088.1"/>
</dbReference>
<reference evidence="1 2" key="1">
    <citation type="journal article" date="2012" name="Appl. Soil Ecol.">
        <title>Isolation and characterization of new plant growth-promoting bacterial endophytes.</title>
        <authorList>
            <person name="Rashid S."/>
            <person name="Charles T.C."/>
            <person name="Glick B.R."/>
        </authorList>
    </citation>
    <scope>NUCLEOTIDE SEQUENCE [LARGE SCALE GENOMIC DNA]</scope>
    <source>
        <strain evidence="1 2">YsS1</strain>
    </source>
</reference>
<organism evidence="1 2">
    <name type="scientific">Pseudomonas viciae</name>
    <dbReference type="NCBI Taxonomy" id="2505979"/>
    <lineage>
        <taxon>Bacteria</taxon>
        <taxon>Pseudomonadati</taxon>
        <taxon>Pseudomonadota</taxon>
        <taxon>Gammaproteobacteria</taxon>
        <taxon>Pseudomonadales</taxon>
        <taxon>Pseudomonadaceae</taxon>
        <taxon>Pseudomonas</taxon>
    </lineage>
</organism>
<accession>A0ABY8P843</accession>
<name>A0ABY8P843_9PSED</name>
<evidence type="ECO:0000313" key="1">
    <source>
        <dbReference type="EMBL" id="WGO90930.1"/>
    </source>
</evidence>
<dbReference type="EMBL" id="CP123771">
    <property type="protein sequence ID" value="WGO90930.1"/>
    <property type="molecule type" value="Genomic_DNA"/>
</dbReference>
<proteinExistence type="predicted"/>
<gene>
    <name evidence="1" type="ORF">QCD61_14380</name>
</gene>
<evidence type="ECO:0000313" key="2">
    <source>
        <dbReference type="Proteomes" id="UP001227386"/>
    </source>
</evidence>
<protein>
    <submittedName>
        <fullName evidence="1">Uncharacterized protein</fullName>
    </submittedName>
</protein>
<sequence length="58" mass="6246">MKGAIPDGSERLCRAIGFGQGVREAFERAATQYPEEANIPQLFVNPAATEADLTLVKP</sequence>
<dbReference type="Proteomes" id="UP001227386">
    <property type="component" value="Chromosome"/>
</dbReference>
<keyword evidence="2" id="KW-1185">Reference proteome</keyword>